<organism evidence="1 2">
    <name type="scientific">Bifidobacterium catenulatum DSM 16992 = JCM 1194 = LMG 11043</name>
    <dbReference type="NCBI Taxonomy" id="566552"/>
    <lineage>
        <taxon>Bacteria</taxon>
        <taxon>Bacillati</taxon>
        <taxon>Actinomycetota</taxon>
        <taxon>Actinomycetes</taxon>
        <taxon>Bifidobacteriales</taxon>
        <taxon>Bifidobacteriaceae</taxon>
        <taxon>Bifidobacterium</taxon>
    </lineage>
</organism>
<comment type="caution">
    <text evidence="1">The sequence shown here is derived from an EMBL/GenBank/DDBJ whole genome shotgun (WGS) entry which is preliminary data.</text>
</comment>
<dbReference type="EMBL" id="ABXY01000017">
    <property type="protein sequence ID" value="EEB21210.1"/>
    <property type="molecule type" value="Genomic_DNA"/>
</dbReference>
<sequence>MKRLAIFIVFEATINVPLQQAARQPEQCHIMRHADAITLCPKNRTASAY</sequence>
<dbReference type="Proteomes" id="UP000003882">
    <property type="component" value="Unassembled WGS sequence"/>
</dbReference>
<accession>B6XVN8</accession>
<gene>
    <name evidence="1" type="ORF">BIFCAT_01301</name>
</gene>
<proteinExistence type="predicted"/>
<name>B6XVN8_9BIFI</name>
<protein>
    <submittedName>
        <fullName evidence="1">Uncharacterized protein</fullName>
    </submittedName>
</protein>
<evidence type="ECO:0000313" key="1">
    <source>
        <dbReference type="EMBL" id="EEB21210.1"/>
    </source>
</evidence>
<dbReference type="AlphaFoldDB" id="B6XVN8"/>
<evidence type="ECO:0000313" key="2">
    <source>
        <dbReference type="Proteomes" id="UP000003882"/>
    </source>
</evidence>
<reference evidence="1 2" key="2">
    <citation type="submission" date="2008-10" db="EMBL/GenBank/DDBJ databases">
        <authorList>
            <person name="Fulton L."/>
            <person name="Clifton S."/>
            <person name="Fulton B."/>
            <person name="Xu J."/>
            <person name="Minx P."/>
            <person name="Pepin K.H."/>
            <person name="Johnson M."/>
            <person name="Bhonagiri V."/>
            <person name="Nash W.E."/>
            <person name="Mardis E.R."/>
            <person name="Wilson R.K."/>
        </authorList>
    </citation>
    <scope>NUCLEOTIDE SEQUENCE [LARGE SCALE GENOMIC DNA]</scope>
    <source>
        <strain evidence="1 2">DSM 16992</strain>
    </source>
</reference>
<reference evidence="1 2" key="1">
    <citation type="submission" date="2008-10" db="EMBL/GenBank/DDBJ databases">
        <title>Draft genome sequence of Bifidobacterium catenulatum (DSM 16992).</title>
        <authorList>
            <person name="Sudarsanam P."/>
            <person name="Ley R."/>
            <person name="Guruge J."/>
            <person name="Turnbaugh P.J."/>
            <person name="Mahowald M."/>
            <person name="Liep D."/>
            <person name="Gordon J."/>
        </authorList>
    </citation>
    <scope>NUCLEOTIDE SEQUENCE [LARGE SCALE GENOMIC DNA]</scope>
    <source>
        <strain evidence="1 2">DSM 16992</strain>
    </source>
</reference>